<accession>A0A4C1YQF8</accession>
<organism evidence="1 2">
    <name type="scientific">Eumeta variegata</name>
    <name type="common">Bagworm moth</name>
    <name type="synonym">Eumeta japonica</name>
    <dbReference type="NCBI Taxonomy" id="151549"/>
    <lineage>
        <taxon>Eukaryota</taxon>
        <taxon>Metazoa</taxon>
        <taxon>Ecdysozoa</taxon>
        <taxon>Arthropoda</taxon>
        <taxon>Hexapoda</taxon>
        <taxon>Insecta</taxon>
        <taxon>Pterygota</taxon>
        <taxon>Neoptera</taxon>
        <taxon>Endopterygota</taxon>
        <taxon>Lepidoptera</taxon>
        <taxon>Glossata</taxon>
        <taxon>Ditrysia</taxon>
        <taxon>Tineoidea</taxon>
        <taxon>Psychidae</taxon>
        <taxon>Oiketicinae</taxon>
        <taxon>Eumeta</taxon>
    </lineage>
</organism>
<sequence>MFLSDCHRRAHVRAGSQIKYNCARSRPSAAPAAPAAADEPARPSRLPARALSSLAHSYRHELRLLGDYLAWGSASRHYSKCICSISSFCEFRSECRGCIPTYLIKIGQVVVELRREGSVRPTSRCYQVFLKTVSFVLSSRAARRPLVPLPGPEPPRGPEINYGPGKFLVVNTLRTGSTLFSPVIPGMYRPQLSWLHFLYCTTVLLRRRRLAYLNKSWAAGPGRRRGRRRAAGPAVIAAVISRGPLRPAICGDVVDARAHRRPRRAAARNVNRRRIYFLVPGRYDEVVRARVWRHLTAFGRR</sequence>
<dbReference type="EMBL" id="BGZK01001371">
    <property type="protein sequence ID" value="GBP78496.1"/>
    <property type="molecule type" value="Genomic_DNA"/>
</dbReference>
<proteinExistence type="predicted"/>
<protein>
    <submittedName>
        <fullName evidence="1">Uncharacterized protein</fullName>
    </submittedName>
</protein>
<dbReference type="Proteomes" id="UP000299102">
    <property type="component" value="Unassembled WGS sequence"/>
</dbReference>
<evidence type="ECO:0000313" key="1">
    <source>
        <dbReference type="EMBL" id="GBP78496.1"/>
    </source>
</evidence>
<name>A0A4C1YQF8_EUMVA</name>
<comment type="caution">
    <text evidence="1">The sequence shown here is derived from an EMBL/GenBank/DDBJ whole genome shotgun (WGS) entry which is preliminary data.</text>
</comment>
<reference evidence="1 2" key="1">
    <citation type="journal article" date="2019" name="Commun. Biol.">
        <title>The bagworm genome reveals a unique fibroin gene that provides high tensile strength.</title>
        <authorList>
            <person name="Kono N."/>
            <person name="Nakamura H."/>
            <person name="Ohtoshi R."/>
            <person name="Tomita M."/>
            <person name="Numata K."/>
            <person name="Arakawa K."/>
        </authorList>
    </citation>
    <scope>NUCLEOTIDE SEQUENCE [LARGE SCALE GENOMIC DNA]</scope>
</reference>
<keyword evidence="2" id="KW-1185">Reference proteome</keyword>
<gene>
    <name evidence="1" type="ORF">EVAR_67250_1</name>
</gene>
<dbReference type="AlphaFoldDB" id="A0A4C1YQF8"/>
<evidence type="ECO:0000313" key="2">
    <source>
        <dbReference type="Proteomes" id="UP000299102"/>
    </source>
</evidence>